<dbReference type="NCBIfam" id="TIGR00945">
    <property type="entry name" value="tatC"/>
    <property type="match status" value="1"/>
</dbReference>
<keyword evidence="7" id="KW-0813">Transport</keyword>
<sequence length="297" mass="32517">MAKNAKPKKQRTPKNPEGRMTLGEHLLELRNRLLISAAAVLVCAIAGWWIYYPVFDAIYHPFAQLAKDGYNVNLNFGGIGTTLEVHIRLAVYIGLGLASPIVLYQIWRFITPGLHTNEKKYAIGFVGASAPLFLIGCAAGYFATTKLVPVLLGFRPNSEVSQLVEFGMYLDLVIKVVLAFGLAFIYPVLLVALNMVGVLPARTMIKGWRWAIFLSFVFVAVLVPTPDPITLIAMSVPLIILFFAAVGISAVNDRRRAKREAALEADLDAGTASTIVDAPAPIDLPESVEDSYRESDR</sequence>
<dbReference type="HAMAP" id="MF_00902">
    <property type="entry name" value="TatC"/>
    <property type="match status" value="1"/>
</dbReference>
<feature type="transmembrane region" description="Helical" evidence="7">
    <location>
        <begin position="172"/>
        <end position="196"/>
    </location>
</feature>
<accession>A0A839QU95</accession>
<evidence type="ECO:0000313" key="9">
    <source>
        <dbReference type="EMBL" id="MBB3022429.1"/>
    </source>
</evidence>
<evidence type="ECO:0000256" key="4">
    <source>
        <dbReference type="ARBA" id="ARBA00022989"/>
    </source>
</evidence>
<evidence type="ECO:0000256" key="2">
    <source>
        <dbReference type="ARBA" id="ARBA00022692"/>
    </source>
</evidence>
<feature type="transmembrane region" description="Helical" evidence="7">
    <location>
        <begin position="89"/>
        <end position="110"/>
    </location>
</feature>
<feature type="transmembrane region" description="Helical" evidence="7">
    <location>
        <begin position="208"/>
        <end position="225"/>
    </location>
</feature>
<dbReference type="GO" id="GO:0033281">
    <property type="term" value="C:TAT protein transport complex"/>
    <property type="evidence" value="ECO:0007669"/>
    <property type="project" value="UniProtKB-UniRule"/>
</dbReference>
<keyword evidence="3 7" id="KW-0653">Protein transport</keyword>
<keyword evidence="6 7" id="KW-0472">Membrane</keyword>
<feature type="region of interest" description="Disordered" evidence="8">
    <location>
        <begin position="278"/>
        <end position="297"/>
    </location>
</feature>
<evidence type="ECO:0000256" key="8">
    <source>
        <dbReference type="SAM" id="MobiDB-lite"/>
    </source>
</evidence>
<dbReference type="GO" id="GO:0065002">
    <property type="term" value="P:intracellular protein transmembrane transport"/>
    <property type="evidence" value="ECO:0007669"/>
    <property type="project" value="TreeGrafter"/>
</dbReference>
<keyword evidence="7" id="KW-1003">Cell membrane</keyword>
<reference evidence="9 10" key="1">
    <citation type="submission" date="2020-08" db="EMBL/GenBank/DDBJ databases">
        <title>Sequencing the genomes of 1000 actinobacteria strains.</title>
        <authorList>
            <person name="Klenk H.-P."/>
        </authorList>
    </citation>
    <scope>NUCLEOTIDE SEQUENCE [LARGE SCALE GENOMIC DNA]</scope>
    <source>
        <strain evidence="9 10">DSM 23040</strain>
    </source>
</reference>
<dbReference type="PANTHER" id="PTHR30371:SF0">
    <property type="entry name" value="SEC-INDEPENDENT PROTEIN TRANSLOCASE PROTEIN TATC, CHLOROPLASTIC-RELATED"/>
    <property type="match status" value="1"/>
</dbReference>
<evidence type="ECO:0000256" key="6">
    <source>
        <dbReference type="ARBA" id="ARBA00023136"/>
    </source>
</evidence>
<feature type="transmembrane region" description="Helical" evidence="7">
    <location>
        <begin position="122"/>
        <end position="143"/>
    </location>
</feature>
<evidence type="ECO:0000256" key="7">
    <source>
        <dbReference type="HAMAP-Rule" id="MF_00902"/>
    </source>
</evidence>
<feature type="transmembrane region" description="Helical" evidence="7">
    <location>
        <begin position="231"/>
        <end position="251"/>
    </location>
</feature>
<keyword evidence="2 7" id="KW-0812">Transmembrane</keyword>
<dbReference type="Proteomes" id="UP000568050">
    <property type="component" value="Unassembled WGS sequence"/>
</dbReference>
<dbReference type="AlphaFoldDB" id="A0A839QU95"/>
<comment type="subcellular location">
    <subcellularLocation>
        <location evidence="7">Cell membrane</location>
        <topology evidence="7">Multi-pass membrane protein</topology>
    </subcellularLocation>
    <subcellularLocation>
        <location evidence="1">Membrane</location>
        <topology evidence="1">Multi-pass membrane protein</topology>
    </subcellularLocation>
</comment>
<feature type="transmembrane region" description="Helical" evidence="7">
    <location>
        <begin position="33"/>
        <end position="52"/>
    </location>
</feature>
<protein>
    <recommendedName>
        <fullName evidence="7">Sec-independent protein translocase protein TatC</fullName>
    </recommendedName>
</protein>
<dbReference type="GO" id="GO:0043953">
    <property type="term" value="P:protein transport by the Tat complex"/>
    <property type="evidence" value="ECO:0007669"/>
    <property type="project" value="UniProtKB-UniRule"/>
</dbReference>
<comment type="subunit">
    <text evidence="7">The Tat system comprises two distinct complexes: a TatABC complex, containing multiple copies of TatA, TatB and TatC subunits, and a separate TatA complex, containing only TatA subunits. Substrates initially bind to the TatABC complex, which probably triggers association of the separate TatA complex to form the active translocon.</text>
</comment>
<name>A0A839QU95_9MICO</name>
<keyword evidence="4 7" id="KW-1133">Transmembrane helix</keyword>
<proteinExistence type="inferred from homology"/>
<evidence type="ECO:0000256" key="5">
    <source>
        <dbReference type="ARBA" id="ARBA00023010"/>
    </source>
</evidence>
<comment type="similarity">
    <text evidence="7">Belongs to the TatC family.</text>
</comment>
<dbReference type="RefSeq" id="WP_239375296.1">
    <property type="nucleotide sequence ID" value="NZ_CBCSFZ010000041.1"/>
</dbReference>
<keyword evidence="10" id="KW-1185">Reference proteome</keyword>
<gene>
    <name evidence="7" type="primary">tatC</name>
    <name evidence="9" type="ORF">FHX50_000677</name>
</gene>
<organism evidence="9 10">
    <name type="scientific">Helcobacillus massiliensis</name>
    <dbReference type="NCBI Taxonomy" id="521392"/>
    <lineage>
        <taxon>Bacteria</taxon>
        <taxon>Bacillati</taxon>
        <taxon>Actinomycetota</taxon>
        <taxon>Actinomycetes</taxon>
        <taxon>Micrococcales</taxon>
        <taxon>Dermabacteraceae</taxon>
        <taxon>Helcobacillus</taxon>
    </lineage>
</organism>
<evidence type="ECO:0000256" key="1">
    <source>
        <dbReference type="ARBA" id="ARBA00004141"/>
    </source>
</evidence>
<dbReference type="InterPro" id="IPR002033">
    <property type="entry name" value="TatC"/>
</dbReference>
<dbReference type="PRINTS" id="PR01840">
    <property type="entry name" value="TATCFAMILY"/>
</dbReference>
<dbReference type="Pfam" id="PF00902">
    <property type="entry name" value="TatC"/>
    <property type="match status" value="1"/>
</dbReference>
<keyword evidence="5 7" id="KW-0811">Translocation</keyword>
<comment type="caution">
    <text evidence="9">The sequence shown here is derived from an EMBL/GenBank/DDBJ whole genome shotgun (WGS) entry which is preliminary data.</text>
</comment>
<evidence type="ECO:0000313" key="10">
    <source>
        <dbReference type="Proteomes" id="UP000568050"/>
    </source>
</evidence>
<evidence type="ECO:0000256" key="3">
    <source>
        <dbReference type="ARBA" id="ARBA00022927"/>
    </source>
</evidence>
<dbReference type="PANTHER" id="PTHR30371">
    <property type="entry name" value="SEC-INDEPENDENT PROTEIN TRANSLOCASE PROTEIN TATC"/>
    <property type="match status" value="1"/>
</dbReference>
<comment type="function">
    <text evidence="7">Part of the twin-arginine translocation (Tat) system that transports large folded proteins containing a characteristic twin-arginine motif in their signal peptide across membranes. Together with TatB, TatC is part of a receptor directly interacting with Tat signal peptides.</text>
</comment>
<dbReference type="GO" id="GO:0009977">
    <property type="term" value="F:proton motive force dependent protein transmembrane transporter activity"/>
    <property type="evidence" value="ECO:0007669"/>
    <property type="project" value="TreeGrafter"/>
</dbReference>
<dbReference type="EMBL" id="JACHWP010000001">
    <property type="protein sequence ID" value="MBB3022429.1"/>
    <property type="molecule type" value="Genomic_DNA"/>
</dbReference>